<dbReference type="Gene3D" id="3.40.50.2000">
    <property type="entry name" value="Glycogen Phosphorylase B"/>
    <property type="match status" value="2"/>
</dbReference>
<reference evidence="3" key="1">
    <citation type="journal article" date="2018" name="Gigascience">
        <title>Genome assembly of the Pink Ipe (Handroanthus impetiginosus, Bignoniaceae), a highly valued, ecologically keystone Neotropical timber forest tree.</title>
        <authorList>
            <person name="Silva-Junior O.B."/>
            <person name="Grattapaglia D."/>
            <person name="Novaes E."/>
            <person name="Collevatti R.G."/>
        </authorList>
    </citation>
    <scope>NUCLEOTIDE SEQUENCE [LARGE SCALE GENOMIC DNA]</scope>
    <source>
        <strain evidence="3">cv. UFG-1</strain>
    </source>
</reference>
<proteinExistence type="predicted"/>
<dbReference type="PANTHER" id="PTHR37698">
    <property type="entry name" value="PHOTOSYNTHETIC NDH SUBUNIT OF SUBCOMPLEX B 1, CHLOROPLASTIC"/>
    <property type="match status" value="1"/>
</dbReference>
<dbReference type="Proteomes" id="UP000231279">
    <property type="component" value="Unassembled WGS sequence"/>
</dbReference>
<evidence type="ECO:0000256" key="1">
    <source>
        <dbReference type="SAM" id="MobiDB-lite"/>
    </source>
</evidence>
<dbReference type="GO" id="GO:0009507">
    <property type="term" value="C:chloroplast"/>
    <property type="evidence" value="ECO:0007669"/>
    <property type="project" value="InterPro"/>
</dbReference>
<sequence length="447" mass="49667">MAATPLLPKSIQPFLTIPRSNRLTHFANLSFSNNPSPDLSFSPRKTPIIRPNAKKKNPWLDPFDQGDDPDMEYGALFSDGKQEEDPRPPDNPDNPYGFLKFPSGYTVEIASLGLKIRGDVRRCCCVISGGVYENLLFFPAIQLIKDRYPGVQVDIVTSARGKQTYEINKNVRWTNEYDPDDDFPDPAEYTDMIGVLKNRYYDMILSTKLAGIGHGAFLFMSSLFLSETFTSDSTNLSEGGYNMYHQMIDWLGRPFRKVPRQPVPPLKVSISRKLKEVVEAKYRNAGAVKGKYIVIHGIKSDSKASMQSKGDNDSLLPIEIWDEIASVIRGLTPLFVIPHEKERENVQDIVGEDASIVFITTPGQLAALINDSAGVIATNTAAIQFAHARDKPSVALFCSDDKAKVFVPNQEERKCAIITSKTGKLVDIDVEAVKTAVQIFTMPLAIA</sequence>
<evidence type="ECO:0000313" key="2">
    <source>
        <dbReference type="EMBL" id="PIN17622.1"/>
    </source>
</evidence>
<keyword evidence="3" id="KW-1185">Reference proteome</keyword>
<dbReference type="OrthoDB" id="1932779at2759"/>
<dbReference type="GO" id="GO:0010598">
    <property type="term" value="C:NAD(P)H dehydrogenase complex (plastoquinone)"/>
    <property type="evidence" value="ECO:0007669"/>
    <property type="project" value="InterPro"/>
</dbReference>
<dbReference type="AlphaFoldDB" id="A0A2G9HJB1"/>
<dbReference type="InterPro" id="IPR044983">
    <property type="entry name" value="PNSB1"/>
</dbReference>
<evidence type="ECO:0000313" key="3">
    <source>
        <dbReference type="Proteomes" id="UP000231279"/>
    </source>
</evidence>
<dbReference type="STRING" id="429701.A0A2G9HJB1"/>
<feature type="compositionally biased region" description="Basic and acidic residues" evidence="1">
    <location>
        <begin position="80"/>
        <end position="90"/>
    </location>
</feature>
<feature type="region of interest" description="Disordered" evidence="1">
    <location>
        <begin position="76"/>
        <end position="96"/>
    </location>
</feature>
<dbReference type="SUPFAM" id="SSF53756">
    <property type="entry name" value="UDP-Glycosyltransferase/glycogen phosphorylase"/>
    <property type="match status" value="1"/>
</dbReference>
<name>A0A2G9HJB1_9LAMI</name>
<accession>A0A2G9HJB1</accession>
<protein>
    <submittedName>
        <fullName evidence="2">Uncharacterized protein</fullName>
    </submittedName>
</protein>
<dbReference type="GO" id="GO:0009773">
    <property type="term" value="P:photosynthetic electron transport in photosystem I"/>
    <property type="evidence" value="ECO:0007669"/>
    <property type="project" value="InterPro"/>
</dbReference>
<feature type="region of interest" description="Disordered" evidence="1">
    <location>
        <begin position="32"/>
        <end position="64"/>
    </location>
</feature>
<gene>
    <name evidence="2" type="ORF">CDL12_09716</name>
</gene>
<organism evidence="2 3">
    <name type="scientific">Handroanthus impetiginosus</name>
    <dbReference type="NCBI Taxonomy" id="429701"/>
    <lineage>
        <taxon>Eukaryota</taxon>
        <taxon>Viridiplantae</taxon>
        <taxon>Streptophyta</taxon>
        <taxon>Embryophyta</taxon>
        <taxon>Tracheophyta</taxon>
        <taxon>Spermatophyta</taxon>
        <taxon>Magnoliopsida</taxon>
        <taxon>eudicotyledons</taxon>
        <taxon>Gunneridae</taxon>
        <taxon>Pentapetalae</taxon>
        <taxon>asterids</taxon>
        <taxon>lamiids</taxon>
        <taxon>Lamiales</taxon>
        <taxon>Bignoniaceae</taxon>
        <taxon>Crescentiina</taxon>
        <taxon>Tabebuia alliance</taxon>
        <taxon>Handroanthus</taxon>
    </lineage>
</organism>
<comment type="caution">
    <text evidence="2">The sequence shown here is derived from an EMBL/GenBank/DDBJ whole genome shotgun (WGS) entry which is preliminary data.</text>
</comment>
<dbReference type="EMBL" id="NKXS01001631">
    <property type="protein sequence ID" value="PIN17622.1"/>
    <property type="molecule type" value="Genomic_DNA"/>
</dbReference>
<dbReference type="PANTHER" id="PTHR37698:SF1">
    <property type="entry name" value="PHOTOSYNTHETIC NDH SUBUNIT OF SUBCOMPLEX B 1, CHLOROPLASTIC"/>
    <property type="match status" value="1"/>
</dbReference>